<proteinExistence type="predicted"/>
<feature type="domain" description="Cupin type-2" evidence="1">
    <location>
        <begin position="37"/>
        <end position="102"/>
    </location>
</feature>
<accession>D3P8W8</accession>
<reference evidence="2 3" key="1">
    <citation type="journal article" date="2010" name="DNA Res.">
        <title>Bacterial lifestyle in a deep-sea hydrothermal vent chimney revealed by the genome sequence of the thermophilic bacterium Deferribacter desulfuricans SSM1.</title>
        <authorList>
            <person name="Takaki Y."/>
            <person name="Shimamura S."/>
            <person name="Nakagawa S."/>
            <person name="Fukuhara Y."/>
            <person name="Horikawa H."/>
            <person name="Ankai A."/>
            <person name="Harada T."/>
            <person name="Hosoyama A."/>
            <person name="Oguchi A."/>
            <person name="Fukui S."/>
            <person name="Fujita N."/>
            <person name="Takami H."/>
            <person name="Takai K."/>
        </authorList>
    </citation>
    <scope>NUCLEOTIDE SEQUENCE [LARGE SCALE GENOMIC DNA]</scope>
    <source>
        <strain evidence="3">DSM 14783 / JCM 11476 / NBRC 101012 / SSM1</strain>
    </source>
</reference>
<keyword evidence="3" id="KW-1185">Reference proteome</keyword>
<sequence>MKVVKYDSAKRYQPEKGWERISLCEESDISIEYFVKPPKHSSPKHNHPNSQILIVLEGQLSIWTEKDGEVLLNKYDTAYIEGDEVHIVTNPLDTPSVGLDIFVPGRSFDFWLKKKDLLNK</sequence>
<evidence type="ECO:0000313" key="2">
    <source>
        <dbReference type="EMBL" id="BAI81158.1"/>
    </source>
</evidence>
<dbReference type="KEGG" id="ddf:DEFDS_1702"/>
<dbReference type="SUPFAM" id="SSF51182">
    <property type="entry name" value="RmlC-like cupins"/>
    <property type="match status" value="1"/>
</dbReference>
<dbReference type="eggNOG" id="COG1917">
    <property type="taxonomic scope" value="Bacteria"/>
</dbReference>
<protein>
    <recommendedName>
        <fullName evidence="1">Cupin type-2 domain-containing protein</fullName>
    </recommendedName>
</protein>
<dbReference type="HOGENOM" id="CLU_134269_2_1_0"/>
<name>D3P8W8_DEFDS</name>
<dbReference type="Gene3D" id="2.60.120.10">
    <property type="entry name" value="Jelly Rolls"/>
    <property type="match status" value="1"/>
</dbReference>
<organism evidence="2 3">
    <name type="scientific">Deferribacter desulfuricans (strain DSM 14783 / JCM 11476 / NBRC 101012 / SSM1)</name>
    <dbReference type="NCBI Taxonomy" id="639282"/>
    <lineage>
        <taxon>Bacteria</taxon>
        <taxon>Pseudomonadati</taxon>
        <taxon>Deferribacterota</taxon>
        <taxon>Deferribacteres</taxon>
        <taxon>Deferribacterales</taxon>
        <taxon>Deferribacteraceae</taxon>
        <taxon>Deferribacter</taxon>
    </lineage>
</organism>
<dbReference type="AlphaFoldDB" id="D3P8W8"/>
<dbReference type="Proteomes" id="UP000001520">
    <property type="component" value="Chromosome"/>
</dbReference>
<dbReference type="InterPro" id="IPR011051">
    <property type="entry name" value="RmlC_Cupin_sf"/>
</dbReference>
<evidence type="ECO:0000313" key="3">
    <source>
        <dbReference type="Proteomes" id="UP000001520"/>
    </source>
</evidence>
<dbReference type="STRING" id="639282.DEFDS_1702"/>
<dbReference type="OrthoDB" id="5519479at2"/>
<dbReference type="InterPro" id="IPR013096">
    <property type="entry name" value="Cupin_2"/>
</dbReference>
<dbReference type="EMBL" id="AP011529">
    <property type="protein sequence ID" value="BAI81158.1"/>
    <property type="molecule type" value="Genomic_DNA"/>
</dbReference>
<gene>
    <name evidence="2" type="ordered locus">DEFDS_1702</name>
</gene>
<evidence type="ECO:0000259" key="1">
    <source>
        <dbReference type="Pfam" id="PF07883"/>
    </source>
</evidence>
<dbReference type="InterPro" id="IPR014710">
    <property type="entry name" value="RmlC-like_jellyroll"/>
</dbReference>
<dbReference type="RefSeq" id="WP_013008404.1">
    <property type="nucleotide sequence ID" value="NC_013939.1"/>
</dbReference>
<dbReference type="Pfam" id="PF07883">
    <property type="entry name" value="Cupin_2"/>
    <property type="match status" value="1"/>
</dbReference>